<dbReference type="Proteomes" id="UP001362999">
    <property type="component" value="Unassembled WGS sequence"/>
</dbReference>
<evidence type="ECO:0000259" key="4">
    <source>
        <dbReference type="PROSITE" id="PS50158"/>
    </source>
</evidence>
<evidence type="ECO:0000256" key="1">
    <source>
        <dbReference type="ARBA" id="ARBA00022664"/>
    </source>
</evidence>
<feature type="compositionally biased region" description="Basic and acidic residues" evidence="3">
    <location>
        <begin position="238"/>
        <end position="255"/>
    </location>
</feature>
<keyword evidence="2" id="KW-0863">Zinc-finger</keyword>
<evidence type="ECO:0000256" key="2">
    <source>
        <dbReference type="PROSITE-ProRule" id="PRU00047"/>
    </source>
</evidence>
<keyword evidence="2" id="KW-0862">Zinc</keyword>
<sequence>MEILRLERNNKRQERRAKKEENVSEDEAEELSPYLTVVPAGDTAPPDHTPEAVVGPAPVSKLLFDDATAAQNSFEANDTSIPAAIYFLAKNGISPPLTLFIATSLACIRSSNIKTVKHGTRESNKVTVIDVSDFPDESAMDQATWCTTYNTFLTFMESAAGPQVFQGFAAHYNTVLLDPEFAEWYPAYRDFDQRLRARFFTTPFIINVRDDEYRTALQSAKNLFLMSTRTANSSSAKGSKDKAERPKPYDKDPSSRKKNILCFRCGRNGHGALACEEKNPSRHGREFVIYANGDGLFRISDKRAVYAPLRRRAPMPSMSVHYAPTLTTECRIALATERERIVTPYQPAGWFAALRDCNLLERYPNLVHDISFGSPIGNPPTPTFTFIPPNMPSVDLNPSFLDNYLATEVAAGRMSGPLTVEEAHAFFGGHFRTAPLGLVEKEPGLGKWRMVQNNSALDFAGDSTNSWLDAKDILIRWHTCADMADIVSSLPTCYRFFVLLFA</sequence>
<accession>A0AAW0A247</accession>
<feature type="compositionally biased region" description="Basic and acidic residues" evidence="3">
    <location>
        <begin position="1"/>
        <end position="22"/>
    </location>
</feature>
<name>A0AAW0A247_9AGAR</name>
<comment type="caution">
    <text evidence="5">The sequence shown here is derived from an EMBL/GenBank/DDBJ whole genome shotgun (WGS) entry which is preliminary data.</text>
</comment>
<reference evidence="5 6" key="1">
    <citation type="journal article" date="2024" name="J Genomics">
        <title>Draft genome sequencing and assembly of Favolaschia claudopus CIRM-BRFM 2984 isolated from oak limbs.</title>
        <authorList>
            <person name="Navarro D."/>
            <person name="Drula E."/>
            <person name="Chaduli D."/>
            <person name="Cazenave R."/>
            <person name="Ahrendt S."/>
            <person name="Wang J."/>
            <person name="Lipzen A."/>
            <person name="Daum C."/>
            <person name="Barry K."/>
            <person name="Grigoriev I.V."/>
            <person name="Favel A."/>
            <person name="Rosso M.N."/>
            <person name="Martin F."/>
        </authorList>
    </citation>
    <scope>NUCLEOTIDE SEQUENCE [LARGE SCALE GENOMIC DNA]</scope>
    <source>
        <strain evidence="5 6">CIRM-BRFM 2984</strain>
    </source>
</reference>
<dbReference type="GO" id="GO:0003676">
    <property type="term" value="F:nucleic acid binding"/>
    <property type="evidence" value="ECO:0007669"/>
    <property type="project" value="InterPro"/>
</dbReference>
<keyword evidence="1" id="KW-0507">mRNA processing</keyword>
<protein>
    <recommendedName>
        <fullName evidence="4">CCHC-type domain-containing protein</fullName>
    </recommendedName>
</protein>
<feature type="region of interest" description="Disordered" evidence="3">
    <location>
        <begin position="1"/>
        <end position="31"/>
    </location>
</feature>
<proteinExistence type="predicted"/>
<keyword evidence="2" id="KW-0479">Metal-binding</keyword>
<dbReference type="InterPro" id="IPR036875">
    <property type="entry name" value="Znf_CCHC_sf"/>
</dbReference>
<dbReference type="GO" id="GO:0008270">
    <property type="term" value="F:zinc ion binding"/>
    <property type="evidence" value="ECO:0007669"/>
    <property type="project" value="UniProtKB-KW"/>
</dbReference>
<dbReference type="PROSITE" id="PS50158">
    <property type="entry name" value="ZF_CCHC"/>
    <property type="match status" value="1"/>
</dbReference>
<evidence type="ECO:0000256" key="3">
    <source>
        <dbReference type="SAM" id="MobiDB-lite"/>
    </source>
</evidence>
<dbReference type="GO" id="GO:0006397">
    <property type="term" value="P:mRNA processing"/>
    <property type="evidence" value="ECO:0007669"/>
    <property type="project" value="UniProtKB-KW"/>
</dbReference>
<feature type="domain" description="CCHC-type" evidence="4">
    <location>
        <begin position="262"/>
        <end position="277"/>
    </location>
</feature>
<gene>
    <name evidence="5" type="ORF">R3P38DRAFT_2561489</name>
</gene>
<organism evidence="5 6">
    <name type="scientific">Favolaschia claudopus</name>
    <dbReference type="NCBI Taxonomy" id="2862362"/>
    <lineage>
        <taxon>Eukaryota</taxon>
        <taxon>Fungi</taxon>
        <taxon>Dikarya</taxon>
        <taxon>Basidiomycota</taxon>
        <taxon>Agaricomycotina</taxon>
        <taxon>Agaricomycetes</taxon>
        <taxon>Agaricomycetidae</taxon>
        <taxon>Agaricales</taxon>
        <taxon>Marasmiineae</taxon>
        <taxon>Mycenaceae</taxon>
        <taxon>Favolaschia</taxon>
    </lineage>
</organism>
<dbReference type="SUPFAM" id="SSF57756">
    <property type="entry name" value="Retrovirus zinc finger-like domains"/>
    <property type="match status" value="1"/>
</dbReference>
<evidence type="ECO:0000313" key="6">
    <source>
        <dbReference type="Proteomes" id="UP001362999"/>
    </source>
</evidence>
<dbReference type="InterPro" id="IPR001878">
    <property type="entry name" value="Znf_CCHC"/>
</dbReference>
<dbReference type="EMBL" id="JAWWNJ010000089">
    <property type="protein sequence ID" value="KAK7000183.1"/>
    <property type="molecule type" value="Genomic_DNA"/>
</dbReference>
<dbReference type="AlphaFoldDB" id="A0AAW0A247"/>
<evidence type="ECO:0000313" key="5">
    <source>
        <dbReference type="EMBL" id="KAK7000183.1"/>
    </source>
</evidence>
<feature type="region of interest" description="Disordered" evidence="3">
    <location>
        <begin position="232"/>
        <end position="255"/>
    </location>
</feature>
<keyword evidence="6" id="KW-1185">Reference proteome</keyword>